<feature type="compositionally biased region" description="Low complexity" evidence="1">
    <location>
        <begin position="23"/>
        <end position="37"/>
    </location>
</feature>
<evidence type="ECO:0000256" key="1">
    <source>
        <dbReference type="SAM" id="MobiDB-lite"/>
    </source>
</evidence>
<organism evidence="2 3">
    <name type="scientific">Mycena albidolilacea</name>
    <dbReference type="NCBI Taxonomy" id="1033008"/>
    <lineage>
        <taxon>Eukaryota</taxon>
        <taxon>Fungi</taxon>
        <taxon>Dikarya</taxon>
        <taxon>Basidiomycota</taxon>
        <taxon>Agaricomycotina</taxon>
        <taxon>Agaricomycetes</taxon>
        <taxon>Agaricomycetidae</taxon>
        <taxon>Agaricales</taxon>
        <taxon>Marasmiineae</taxon>
        <taxon>Mycenaceae</taxon>
        <taxon>Mycena</taxon>
    </lineage>
</organism>
<feature type="region of interest" description="Disordered" evidence="1">
    <location>
        <begin position="1"/>
        <end position="37"/>
    </location>
</feature>
<reference evidence="2" key="1">
    <citation type="submission" date="2023-03" db="EMBL/GenBank/DDBJ databases">
        <title>Massive genome expansion in bonnet fungi (Mycena s.s.) driven by repeated elements and novel gene families across ecological guilds.</title>
        <authorList>
            <consortium name="Lawrence Berkeley National Laboratory"/>
            <person name="Harder C.B."/>
            <person name="Miyauchi S."/>
            <person name="Viragh M."/>
            <person name="Kuo A."/>
            <person name="Thoen E."/>
            <person name="Andreopoulos B."/>
            <person name="Lu D."/>
            <person name="Skrede I."/>
            <person name="Drula E."/>
            <person name="Henrissat B."/>
            <person name="Morin E."/>
            <person name="Kohler A."/>
            <person name="Barry K."/>
            <person name="LaButti K."/>
            <person name="Morin E."/>
            <person name="Salamov A."/>
            <person name="Lipzen A."/>
            <person name="Mereny Z."/>
            <person name="Hegedus B."/>
            <person name="Baldrian P."/>
            <person name="Stursova M."/>
            <person name="Weitz H."/>
            <person name="Taylor A."/>
            <person name="Grigoriev I.V."/>
            <person name="Nagy L.G."/>
            <person name="Martin F."/>
            <person name="Kauserud H."/>
        </authorList>
    </citation>
    <scope>NUCLEOTIDE SEQUENCE</scope>
    <source>
        <strain evidence="2">CBHHK002</strain>
    </source>
</reference>
<name>A0AAD7EI59_9AGAR</name>
<accession>A0AAD7EI59</accession>
<dbReference type="AlphaFoldDB" id="A0AAD7EI59"/>
<evidence type="ECO:0000313" key="3">
    <source>
        <dbReference type="Proteomes" id="UP001218218"/>
    </source>
</evidence>
<gene>
    <name evidence="2" type="ORF">DFH08DRAFT_1029127</name>
</gene>
<proteinExistence type="predicted"/>
<sequence length="130" mass="14001">MTRSLDPTDAAMNTARNGGSVRALSPSPSLSESKPSAACHGNCCVYFAPKTDHKPDREQTRRNAMELFGCADMSVNKFTAMVFTEQAYGLCISNGNGCGDCFGYSFLGRLVKMGDVLTDDRDFSGRCSTC</sequence>
<dbReference type="EMBL" id="JARIHO010000046">
    <property type="protein sequence ID" value="KAJ7323553.1"/>
    <property type="molecule type" value="Genomic_DNA"/>
</dbReference>
<protein>
    <submittedName>
        <fullName evidence="2">Uncharacterized protein</fullName>
    </submittedName>
</protein>
<keyword evidence="3" id="KW-1185">Reference proteome</keyword>
<comment type="caution">
    <text evidence="2">The sequence shown here is derived from an EMBL/GenBank/DDBJ whole genome shotgun (WGS) entry which is preliminary data.</text>
</comment>
<evidence type="ECO:0000313" key="2">
    <source>
        <dbReference type="EMBL" id="KAJ7323553.1"/>
    </source>
</evidence>
<dbReference type="Proteomes" id="UP001218218">
    <property type="component" value="Unassembled WGS sequence"/>
</dbReference>